<dbReference type="Proteomes" id="UP000500949">
    <property type="component" value="Chromosome"/>
</dbReference>
<dbReference type="InterPro" id="IPR050194">
    <property type="entry name" value="Glycosyltransferase_grp1"/>
</dbReference>
<dbReference type="Pfam" id="PF00534">
    <property type="entry name" value="Glycos_transf_1"/>
    <property type="match status" value="1"/>
</dbReference>
<dbReference type="PANTHER" id="PTHR45947">
    <property type="entry name" value="SULFOQUINOVOSYL TRANSFERASE SQD2"/>
    <property type="match status" value="1"/>
</dbReference>
<keyword evidence="1" id="KW-0808">Transferase</keyword>
<reference evidence="1 2" key="1">
    <citation type="submission" date="2019-11" db="EMBL/GenBank/DDBJ databases">
        <title>Complete genome sequence of Bacteroides dorei DSM 17855.</title>
        <authorList>
            <person name="Russell J.T."/>
        </authorList>
    </citation>
    <scope>NUCLEOTIDE SEQUENCE [LARGE SCALE GENOMIC DNA]</scope>
    <source>
        <strain evidence="1 2">DSM 17855</strain>
    </source>
</reference>
<accession>A0A858XM20</accession>
<dbReference type="GO" id="GO:0016757">
    <property type="term" value="F:glycosyltransferase activity"/>
    <property type="evidence" value="ECO:0007669"/>
    <property type="project" value="InterPro"/>
</dbReference>
<dbReference type="PANTHER" id="PTHR45947:SF14">
    <property type="entry name" value="SLL1723 PROTEIN"/>
    <property type="match status" value="1"/>
</dbReference>
<dbReference type="Pfam" id="PF13439">
    <property type="entry name" value="Glyco_transf_4"/>
    <property type="match status" value="1"/>
</dbReference>
<evidence type="ECO:0000313" key="2">
    <source>
        <dbReference type="Proteomes" id="UP000500949"/>
    </source>
</evidence>
<organism evidence="1 2">
    <name type="scientific">Phocaeicola dorei</name>
    <dbReference type="NCBI Taxonomy" id="357276"/>
    <lineage>
        <taxon>Bacteria</taxon>
        <taxon>Pseudomonadati</taxon>
        <taxon>Bacteroidota</taxon>
        <taxon>Bacteroidia</taxon>
        <taxon>Bacteroidales</taxon>
        <taxon>Bacteroidaceae</taxon>
        <taxon>Phocaeicola</taxon>
    </lineage>
</organism>
<dbReference type="GeneID" id="93446836"/>
<sequence>MKKILHVSKYYYPFVGGTEGVCQYIAEAFPEYESRIICFNDGVDTIGSEVNGIQVLRIGCFGKIASQSLSFSYYKRLKNMIEIWKPDLVLFHHPNPLIAFYLLLVLPASTKLLLHWHLDITKQIYIYPLVKPVETALLKRANIVSVTSPNYRDASKILKNYRSKVVVIPNTIDITRLDLKKEEESKVEEIKWKYGGKKLVFFIGRHVEYKGLRYLLDAEKHIKEDCRILIAGNGPLTEQLKQSCISERVIFLGRISDLQLKYYLHAADVFAFPSITKNEAFGLALAEAMYCRCVPVTFTIEGSGVNWVSLDRITGLEVENSNSLEYAKAVDTLLVNNSLRVYYAENAHDRVVKNFTMEKVKWTIEKVYNDLGL</sequence>
<dbReference type="EMBL" id="CP046176">
    <property type="protein sequence ID" value="QJR76547.1"/>
    <property type="molecule type" value="Genomic_DNA"/>
</dbReference>
<dbReference type="RefSeq" id="WP_007838504.1">
    <property type="nucleotide sequence ID" value="NZ_CP046176.1"/>
</dbReference>
<dbReference type="InterPro" id="IPR001296">
    <property type="entry name" value="Glyco_trans_1"/>
</dbReference>
<dbReference type="SUPFAM" id="SSF53756">
    <property type="entry name" value="UDP-Glycosyltransferase/glycogen phosphorylase"/>
    <property type="match status" value="1"/>
</dbReference>
<protein>
    <submittedName>
        <fullName evidence="1">Glycosyltransferase</fullName>
    </submittedName>
</protein>
<dbReference type="AlphaFoldDB" id="A0A858XM20"/>
<dbReference type="Gene3D" id="3.40.50.2000">
    <property type="entry name" value="Glycogen Phosphorylase B"/>
    <property type="match status" value="2"/>
</dbReference>
<evidence type="ECO:0000313" key="1">
    <source>
        <dbReference type="EMBL" id="QJR76547.1"/>
    </source>
</evidence>
<gene>
    <name evidence="1" type="ORF">GKD17_09120</name>
</gene>
<dbReference type="InterPro" id="IPR028098">
    <property type="entry name" value="Glyco_trans_4-like_N"/>
</dbReference>
<proteinExistence type="predicted"/>
<name>A0A858XM20_9BACT</name>